<keyword evidence="7" id="KW-0812">Transmembrane</keyword>
<dbReference type="PANTHER" id="PTHR24246">
    <property type="entry name" value="OLFACTORY RECEPTOR AND ADENOSINE RECEPTOR"/>
    <property type="match status" value="1"/>
</dbReference>
<accession>A0A8B6DT92</accession>
<dbReference type="Proteomes" id="UP000596742">
    <property type="component" value="Unassembled WGS sequence"/>
</dbReference>
<comment type="subcellular location">
    <subcellularLocation>
        <location evidence="1">Cell membrane</location>
        <topology evidence="1">Multi-pass membrane protein</topology>
    </subcellularLocation>
</comment>
<gene>
    <name evidence="8" type="ORF">MGAL_10B090297</name>
</gene>
<feature type="transmembrane region" description="Helical" evidence="7">
    <location>
        <begin position="82"/>
        <end position="108"/>
    </location>
</feature>
<organism evidence="8 9">
    <name type="scientific">Mytilus galloprovincialis</name>
    <name type="common">Mediterranean mussel</name>
    <dbReference type="NCBI Taxonomy" id="29158"/>
    <lineage>
        <taxon>Eukaryota</taxon>
        <taxon>Metazoa</taxon>
        <taxon>Spiralia</taxon>
        <taxon>Lophotrochozoa</taxon>
        <taxon>Mollusca</taxon>
        <taxon>Bivalvia</taxon>
        <taxon>Autobranchia</taxon>
        <taxon>Pteriomorphia</taxon>
        <taxon>Mytilida</taxon>
        <taxon>Mytiloidea</taxon>
        <taxon>Mytilidae</taxon>
        <taxon>Mytilinae</taxon>
        <taxon>Mytilus</taxon>
    </lineage>
</organism>
<keyword evidence="4" id="KW-0675">Receptor</keyword>
<name>A0A8B6DT92_MYTGA</name>
<dbReference type="AlphaFoldDB" id="A0A8B6DT92"/>
<keyword evidence="5" id="KW-0325">Glycoprotein</keyword>
<evidence type="ECO:0000256" key="4">
    <source>
        <dbReference type="ARBA" id="ARBA00023170"/>
    </source>
</evidence>
<evidence type="ECO:0000256" key="6">
    <source>
        <dbReference type="ARBA" id="ARBA00023224"/>
    </source>
</evidence>
<evidence type="ECO:0000256" key="7">
    <source>
        <dbReference type="SAM" id="Phobius"/>
    </source>
</evidence>
<keyword evidence="7" id="KW-0472">Membrane</keyword>
<evidence type="ECO:0000256" key="2">
    <source>
        <dbReference type="ARBA" id="ARBA00022475"/>
    </source>
</evidence>
<comment type="caution">
    <text evidence="8">The sequence shown here is derived from an EMBL/GenBank/DDBJ whole genome shotgun (WGS) entry which is preliminary data.</text>
</comment>
<dbReference type="GO" id="GO:0004930">
    <property type="term" value="F:G protein-coupled receptor activity"/>
    <property type="evidence" value="ECO:0007669"/>
    <property type="project" value="UniProtKB-KW"/>
</dbReference>
<reference evidence="8" key="1">
    <citation type="submission" date="2018-11" db="EMBL/GenBank/DDBJ databases">
        <authorList>
            <person name="Alioto T."/>
            <person name="Alioto T."/>
        </authorList>
    </citation>
    <scope>NUCLEOTIDE SEQUENCE</scope>
</reference>
<feature type="transmembrane region" description="Helical" evidence="7">
    <location>
        <begin position="120"/>
        <end position="138"/>
    </location>
</feature>
<evidence type="ECO:0000256" key="1">
    <source>
        <dbReference type="ARBA" id="ARBA00004651"/>
    </source>
</evidence>
<dbReference type="Gene3D" id="1.20.1070.10">
    <property type="entry name" value="Rhodopsin 7-helix transmembrane proteins"/>
    <property type="match status" value="1"/>
</dbReference>
<keyword evidence="3" id="KW-0297">G-protein coupled receptor</keyword>
<keyword evidence="7" id="KW-1133">Transmembrane helix</keyword>
<evidence type="ECO:0000313" key="9">
    <source>
        <dbReference type="Proteomes" id="UP000596742"/>
    </source>
</evidence>
<sequence>MIIVYVGILYLVFGNLKANGCRHSDLIRNNESKLVLGIDIPVLICTLLISSLYTVVVAKIIQRHKQVHELSRDTATRLKHCGITLGILIIVSFTAVLPGSVYSLSILFNPESVDVSMRRITNSLYIIKPLIEPVIYVLRIKKFRRYLKCNCCRSIRVREAVVVFVAPNNVENN</sequence>
<evidence type="ECO:0000256" key="5">
    <source>
        <dbReference type="ARBA" id="ARBA00023180"/>
    </source>
</evidence>
<dbReference type="PANTHER" id="PTHR24246:SF27">
    <property type="entry name" value="ADENOSINE RECEPTOR, ISOFORM A"/>
    <property type="match status" value="1"/>
</dbReference>
<evidence type="ECO:0000256" key="3">
    <source>
        <dbReference type="ARBA" id="ARBA00023040"/>
    </source>
</evidence>
<keyword evidence="2" id="KW-1003">Cell membrane</keyword>
<dbReference type="EMBL" id="UYJE01004086">
    <property type="protein sequence ID" value="VDI24820.1"/>
    <property type="molecule type" value="Genomic_DNA"/>
</dbReference>
<dbReference type="SUPFAM" id="SSF81321">
    <property type="entry name" value="Family A G protein-coupled receptor-like"/>
    <property type="match status" value="1"/>
</dbReference>
<keyword evidence="6" id="KW-0807">Transducer</keyword>
<dbReference type="GO" id="GO:0005886">
    <property type="term" value="C:plasma membrane"/>
    <property type="evidence" value="ECO:0007669"/>
    <property type="project" value="UniProtKB-SubCell"/>
</dbReference>
<evidence type="ECO:0008006" key="10">
    <source>
        <dbReference type="Google" id="ProtNLM"/>
    </source>
</evidence>
<evidence type="ECO:0000313" key="8">
    <source>
        <dbReference type="EMBL" id="VDI24820.1"/>
    </source>
</evidence>
<feature type="transmembrane region" description="Helical" evidence="7">
    <location>
        <begin position="34"/>
        <end position="61"/>
    </location>
</feature>
<protein>
    <recommendedName>
        <fullName evidence="10">G-protein coupled receptors family 1 profile domain-containing protein</fullName>
    </recommendedName>
</protein>
<proteinExistence type="predicted"/>
<keyword evidence="9" id="KW-1185">Reference proteome</keyword>